<evidence type="ECO:0000256" key="2">
    <source>
        <dbReference type="ARBA" id="ARBA00022448"/>
    </source>
</evidence>
<name>A0A1W1XG30_9NEIS</name>
<keyword evidence="3" id="KW-1003">Cell membrane</keyword>
<evidence type="ECO:0000256" key="3">
    <source>
        <dbReference type="ARBA" id="ARBA00022475"/>
    </source>
</evidence>
<organism evidence="7 8">
    <name type="scientific">Andreprevotia lacus DSM 23236</name>
    <dbReference type="NCBI Taxonomy" id="1121001"/>
    <lineage>
        <taxon>Bacteria</taxon>
        <taxon>Pseudomonadati</taxon>
        <taxon>Pseudomonadota</taxon>
        <taxon>Betaproteobacteria</taxon>
        <taxon>Neisseriales</taxon>
        <taxon>Chitinibacteraceae</taxon>
        <taxon>Andreprevotia</taxon>
    </lineage>
</organism>
<evidence type="ECO:0000256" key="1">
    <source>
        <dbReference type="ARBA" id="ARBA00004308"/>
    </source>
</evidence>
<dbReference type="InterPro" id="IPR044527">
    <property type="entry name" value="NrtA/CpmA_ABC-bd_dom"/>
</dbReference>
<evidence type="ECO:0000256" key="5">
    <source>
        <dbReference type="ARBA" id="ARBA00022729"/>
    </source>
</evidence>
<dbReference type="AlphaFoldDB" id="A0A1W1XG30"/>
<keyword evidence="8" id="KW-1185">Reference proteome</keyword>
<dbReference type="PANTHER" id="PTHR30024">
    <property type="entry name" value="ALIPHATIC SULFONATES-BINDING PROTEIN-RELATED"/>
    <property type="match status" value="1"/>
</dbReference>
<dbReference type="OrthoDB" id="9789215at2"/>
<keyword evidence="2" id="KW-0813">Transport</keyword>
<keyword evidence="6" id="KW-0472">Membrane</keyword>
<dbReference type="SUPFAM" id="SSF53850">
    <property type="entry name" value="Periplasmic binding protein-like II"/>
    <property type="match status" value="1"/>
</dbReference>
<evidence type="ECO:0000313" key="8">
    <source>
        <dbReference type="Proteomes" id="UP000192761"/>
    </source>
</evidence>
<dbReference type="PANTHER" id="PTHR30024:SF7">
    <property type="entry name" value="NITRATE_NITRITE BINDING PROTEIN NRTA"/>
    <property type="match status" value="1"/>
</dbReference>
<reference evidence="7 8" key="1">
    <citation type="submission" date="2017-04" db="EMBL/GenBank/DDBJ databases">
        <authorList>
            <person name="Afonso C.L."/>
            <person name="Miller P.J."/>
            <person name="Scott M.A."/>
            <person name="Spackman E."/>
            <person name="Goraichik I."/>
            <person name="Dimitrov K.M."/>
            <person name="Suarez D.L."/>
            <person name="Swayne D.E."/>
        </authorList>
    </citation>
    <scope>NUCLEOTIDE SEQUENCE [LARGE SCALE GENOMIC DNA]</scope>
    <source>
        <strain evidence="7 8">DSM 23236</strain>
    </source>
</reference>
<dbReference type="RefSeq" id="WP_139798715.1">
    <property type="nucleotide sequence ID" value="NZ_FWXD01000007.1"/>
</dbReference>
<dbReference type="Pfam" id="PF13379">
    <property type="entry name" value="NMT1_2"/>
    <property type="match status" value="1"/>
</dbReference>
<dbReference type="GO" id="GO:0012505">
    <property type="term" value="C:endomembrane system"/>
    <property type="evidence" value="ECO:0007669"/>
    <property type="project" value="UniProtKB-SubCell"/>
</dbReference>
<gene>
    <name evidence="7" type="ORF">SAMN02745857_01504</name>
</gene>
<dbReference type="CDD" id="cd13553">
    <property type="entry name" value="PBP2_NrtA_CpmA_like"/>
    <property type="match status" value="1"/>
</dbReference>
<proteinExistence type="predicted"/>
<comment type="subcellular location">
    <subcellularLocation>
        <location evidence="1">Endomembrane system</location>
    </subcellularLocation>
</comment>
<dbReference type="EMBL" id="FWXD01000007">
    <property type="protein sequence ID" value="SMC22946.1"/>
    <property type="molecule type" value="Genomic_DNA"/>
</dbReference>
<evidence type="ECO:0000256" key="4">
    <source>
        <dbReference type="ARBA" id="ARBA00022519"/>
    </source>
</evidence>
<keyword evidence="5" id="KW-0732">Signal</keyword>
<accession>A0A1W1XG30</accession>
<evidence type="ECO:0000256" key="6">
    <source>
        <dbReference type="ARBA" id="ARBA00023136"/>
    </source>
</evidence>
<evidence type="ECO:0000313" key="7">
    <source>
        <dbReference type="EMBL" id="SMC22946.1"/>
    </source>
</evidence>
<dbReference type="Proteomes" id="UP000192761">
    <property type="component" value="Unassembled WGS sequence"/>
</dbReference>
<dbReference type="Gene3D" id="3.40.190.10">
    <property type="entry name" value="Periplasmic binding protein-like II"/>
    <property type="match status" value="2"/>
</dbReference>
<keyword evidence="4" id="KW-0997">Cell inner membrane</keyword>
<sequence length="393" mass="42845">MSPPYPHANINGSDAPEKPNVRLGFVPLTDCAPLVAAKILGLGRRHGLNIELVRQPSWAAVRDKLLSGELDAAQALYGLVYGVQLGIGGPQADMAVLMTLNRNGQAITLSNRLSEGLRQGRSLRTQLAAQTHQPVFAQTFPTGTHAMWLYYWLAAEGLDPLRDVRSVVIPPPQMSDAMALEQLDGFCAGEPWHAVAEAENIGRTAVTSGEIWPDHPEKVLACRRDLVALYPNTARALTMTILEACRWLDAPEHRREMAGWLSGPGYIGRASNLIAPRMLGDYGRTSAHALPLRFFADGEVNHPYLSDGNWFLTQYVRWGMAASSVLDGHLAAEINQTALYRQAAAALDIATADSDTRSSVLIDGRRWDGSNLHAYARSFPIQHDAHAAGHKAK</sequence>
<dbReference type="STRING" id="1121001.SAMN02745857_01504"/>
<protein>
    <submittedName>
        <fullName evidence="7">Nitrate/nitrite transport system substrate-binding protein</fullName>
    </submittedName>
</protein>